<dbReference type="Gene3D" id="1.25.10.10">
    <property type="entry name" value="Leucine-rich Repeat Variant"/>
    <property type="match status" value="3"/>
</dbReference>
<dbReference type="InterPro" id="IPR000225">
    <property type="entry name" value="Armadillo"/>
</dbReference>
<dbReference type="AlphaFoldDB" id="A0AAP0QW86"/>
<accession>A0AAP0QW86</accession>
<evidence type="ECO:0000313" key="7">
    <source>
        <dbReference type="EMBL" id="KAK9221037.1"/>
    </source>
</evidence>
<dbReference type="InterPro" id="IPR011989">
    <property type="entry name" value="ARM-like"/>
</dbReference>
<dbReference type="PANTHER" id="PTHR15651">
    <property type="entry name" value="ARMADILLO REPEAT-CONTAINING PROTEIN 8"/>
    <property type="match status" value="1"/>
</dbReference>
<evidence type="ECO:0000256" key="2">
    <source>
        <dbReference type="ARBA" id="ARBA00004496"/>
    </source>
</evidence>
<dbReference type="InterPro" id="IPR038739">
    <property type="entry name" value="ARMC8/Vid28"/>
</dbReference>
<evidence type="ECO:0000313" key="8">
    <source>
        <dbReference type="Proteomes" id="UP001428341"/>
    </source>
</evidence>
<evidence type="ECO:0000256" key="5">
    <source>
        <dbReference type="ARBA" id="ARBA00023242"/>
    </source>
</evidence>
<evidence type="ECO:0000256" key="1">
    <source>
        <dbReference type="ARBA" id="ARBA00004123"/>
    </source>
</evidence>
<comment type="subcellular location">
    <subcellularLocation>
        <location evidence="2">Cytoplasm</location>
    </subcellularLocation>
    <subcellularLocation>
        <location evidence="1">Nucleus</location>
    </subcellularLocation>
</comment>
<feature type="repeat" description="ARM" evidence="6">
    <location>
        <begin position="520"/>
        <end position="547"/>
    </location>
</feature>
<dbReference type="PANTHER" id="PTHR15651:SF7">
    <property type="entry name" value="ARMADILLO REPEAT-CONTAINING PROTEIN 8"/>
    <property type="match status" value="1"/>
</dbReference>
<protein>
    <recommendedName>
        <fullName evidence="9">Armadillo repeat-containing protein 8</fullName>
    </recommendedName>
</protein>
<proteinExistence type="predicted"/>
<dbReference type="Pfam" id="PF00514">
    <property type="entry name" value="Arm"/>
    <property type="match status" value="1"/>
</dbReference>
<keyword evidence="8" id="KW-1185">Reference proteome</keyword>
<evidence type="ECO:0000256" key="6">
    <source>
        <dbReference type="PROSITE-ProRule" id="PRU00259"/>
    </source>
</evidence>
<dbReference type="GO" id="GO:0005634">
    <property type="term" value="C:nucleus"/>
    <property type="evidence" value="ECO:0007669"/>
    <property type="project" value="UniProtKB-SubCell"/>
</dbReference>
<keyword evidence="5" id="KW-0539">Nucleus</keyword>
<evidence type="ECO:0000256" key="4">
    <source>
        <dbReference type="ARBA" id="ARBA00022737"/>
    </source>
</evidence>
<sequence length="782" mass="84944">MPTTTASAAGTTVGNNILLRLTSGERDVKLKALRELKNQIIGNRTKKLSFLKLGAVPAVAGILSDAVSAVDVADDDENDRIVKDIIVQSAAVLGSFACGFEAGVRAVLDAGAFPNLSRLLSYTDENFKIGDFGDILIQRGCLVEEMLLHKSYMEVVDAGARSLKMIYQSKMAPKYDFLQEENMEFLLSLLNNESENVSGLGASIISHSCKTSLEQKLLFDAGVLKRLTSLLGGSLIQRDASLESIATIFKNNPEVVSKFVGPDTGRTLSCIIDLVKDRFARTRLLASLCLIVIRNASACYLQDVGIKTKLINNLLELLDDPGQVGDEASFAFSSLIAEKEDMQKLAFEVNGIDKLYNHLQKGSLHPRRFEGILLALADMCSKLECCRSRCLSLQVLNLVVDALAHDSSDVRSAACMCLRSVSRSIKNLSAGSFMNETIVIPLVRLLDDTSTAVQKVMGQTISNSFDWPRSVVFGWEAKCILASGCNLRGSSMPISVAALGAISNIVVDFTTRRSTFIRLGGVKLLVQLLKSMDSTIRLNALWALRNLIFLAEDKCKEEIFMELTASLLASLICDPEPSVQEQALALVRNLVDGRINSVEYIFAEDGIILDAVGRQLRIASKAEIEIQGMYVLSNVATGKESHKEAVMDQLLLHAENKAQSCIIKFLQSNDSRLRTAAVWAVLNLTCSSSPGASGRLVELRDAGIVSHVKNMVNDPCLDVKLRVRTALGQFTSFDDSLILCIFSPAASNNKASTSCLQFLTVRAVGELSHVVDPSSKQAADSL</sequence>
<comment type="caution">
    <text evidence="7">The sequence shown here is derived from an EMBL/GenBank/DDBJ whole genome shotgun (WGS) entry which is preliminary data.</text>
</comment>
<dbReference type="InterPro" id="IPR016024">
    <property type="entry name" value="ARM-type_fold"/>
</dbReference>
<keyword evidence="4" id="KW-0677">Repeat</keyword>
<organism evidence="7 8">
    <name type="scientific">Citrus x changshan-huyou</name>
    <dbReference type="NCBI Taxonomy" id="2935761"/>
    <lineage>
        <taxon>Eukaryota</taxon>
        <taxon>Viridiplantae</taxon>
        <taxon>Streptophyta</taxon>
        <taxon>Embryophyta</taxon>
        <taxon>Tracheophyta</taxon>
        <taxon>Spermatophyta</taxon>
        <taxon>Magnoliopsida</taxon>
        <taxon>eudicotyledons</taxon>
        <taxon>Gunneridae</taxon>
        <taxon>Pentapetalae</taxon>
        <taxon>rosids</taxon>
        <taxon>malvids</taxon>
        <taxon>Sapindales</taxon>
        <taxon>Rutaceae</taxon>
        <taxon>Aurantioideae</taxon>
        <taxon>Citrus</taxon>
    </lineage>
</organism>
<dbReference type="GO" id="GO:0005737">
    <property type="term" value="C:cytoplasm"/>
    <property type="evidence" value="ECO:0007669"/>
    <property type="project" value="UniProtKB-SubCell"/>
</dbReference>
<name>A0AAP0QW86_9ROSI</name>
<dbReference type="SUPFAM" id="SSF48371">
    <property type="entry name" value="ARM repeat"/>
    <property type="match status" value="2"/>
</dbReference>
<keyword evidence="3" id="KW-0963">Cytoplasm</keyword>
<dbReference type="GO" id="GO:0043161">
    <property type="term" value="P:proteasome-mediated ubiquitin-dependent protein catabolic process"/>
    <property type="evidence" value="ECO:0007669"/>
    <property type="project" value="TreeGrafter"/>
</dbReference>
<dbReference type="Proteomes" id="UP001428341">
    <property type="component" value="Unassembled WGS sequence"/>
</dbReference>
<evidence type="ECO:0008006" key="9">
    <source>
        <dbReference type="Google" id="ProtNLM"/>
    </source>
</evidence>
<evidence type="ECO:0000256" key="3">
    <source>
        <dbReference type="ARBA" id="ARBA00022490"/>
    </source>
</evidence>
<gene>
    <name evidence="7" type="ORF">WN944_009461</name>
</gene>
<dbReference type="EMBL" id="JBCGBO010000002">
    <property type="protein sequence ID" value="KAK9221037.1"/>
    <property type="molecule type" value="Genomic_DNA"/>
</dbReference>
<dbReference type="PROSITE" id="PS50176">
    <property type="entry name" value="ARM_REPEAT"/>
    <property type="match status" value="1"/>
</dbReference>
<dbReference type="SMART" id="SM00185">
    <property type="entry name" value="ARM"/>
    <property type="match status" value="3"/>
</dbReference>
<dbReference type="GO" id="GO:0034657">
    <property type="term" value="C:GID complex"/>
    <property type="evidence" value="ECO:0007669"/>
    <property type="project" value="TreeGrafter"/>
</dbReference>
<reference evidence="7 8" key="1">
    <citation type="submission" date="2024-05" db="EMBL/GenBank/DDBJ databases">
        <title>Haplotype-resolved chromosome-level genome assembly of Huyou (Citrus changshanensis).</title>
        <authorList>
            <person name="Miao C."/>
            <person name="Chen W."/>
            <person name="Wu Y."/>
            <person name="Wang L."/>
            <person name="Zhao S."/>
            <person name="Grierson D."/>
            <person name="Xu C."/>
            <person name="Chen K."/>
        </authorList>
    </citation>
    <scope>NUCLEOTIDE SEQUENCE [LARGE SCALE GENOMIC DNA]</scope>
    <source>
        <strain evidence="7">01-14</strain>
        <tissue evidence="7">Leaf</tissue>
    </source>
</reference>